<keyword evidence="6" id="KW-1185">Reference proteome</keyword>
<dbReference type="PROSITE" id="PS50110">
    <property type="entry name" value="RESPONSE_REGULATORY"/>
    <property type="match status" value="1"/>
</dbReference>
<dbReference type="InterPro" id="IPR050595">
    <property type="entry name" value="Bact_response_regulator"/>
</dbReference>
<organism evidence="5 6">
    <name type="scientific">Sphingobium phenoxybenzoativorans</name>
    <dbReference type="NCBI Taxonomy" id="1592790"/>
    <lineage>
        <taxon>Bacteria</taxon>
        <taxon>Pseudomonadati</taxon>
        <taxon>Pseudomonadota</taxon>
        <taxon>Alphaproteobacteria</taxon>
        <taxon>Sphingomonadales</taxon>
        <taxon>Sphingomonadaceae</taxon>
        <taxon>Sphingobium</taxon>
    </lineage>
</organism>
<evidence type="ECO:0000313" key="6">
    <source>
        <dbReference type="Proteomes" id="UP000681425"/>
    </source>
</evidence>
<dbReference type="SMART" id="SM00448">
    <property type="entry name" value="REC"/>
    <property type="match status" value="1"/>
</dbReference>
<dbReference type="AlphaFoldDB" id="A0A975K3F3"/>
<dbReference type="InterPro" id="IPR011006">
    <property type="entry name" value="CheY-like_superfamily"/>
</dbReference>
<accession>A0A975K3F3</accession>
<dbReference type="RefSeq" id="WP_212608054.1">
    <property type="nucleotide sequence ID" value="NZ_CP073910.1"/>
</dbReference>
<dbReference type="SUPFAM" id="SSF52172">
    <property type="entry name" value="CheY-like"/>
    <property type="match status" value="1"/>
</dbReference>
<protein>
    <submittedName>
        <fullName evidence="5">Response regulator</fullName>
    </submittedName>
</protein>
<evidence type="ECO:0000256" key="3">
    <source>
        <dbReference type="PROSITE-ProRule" id="PRU00169"/>
    </source>
</evidence>
<dbReference type="PANTHER" id="PTHR44591:SF14">
    <property type="entry name" value="PROTEIN PILG"/>
    <property type="match status" value="1"/>
</dbReference>
<dbReference type="KEGG" id="spph:KFK14_13690"/>
<dbReference type="Pfam" id="PF00072">
    <property type="entry name" value="Response_reg"/>
    <property type="match status" value="1"/>
</dbReference>
<name>A0A975K3F3_9SPHN</name>
<evidence type="ECO:0000256" key="2">
    <source>
        <dbReference type="ARBA" id="ARBA00023012"/>
    </source>
</evidence>
<dbReference type="InterPro" id="IPR001789">
    <property type="entry name" value="Sig_transdc_resp-reg_receiver"/>
</dbReference>
<dbReference type="GO" id="GO:0000160">
    <property type="term" value="P:phosphorelay signal transduction system"/>
    <property type="evidence" value="ECO:0007669"/>
    <property type="project" value="UniProtKB-KW"/>
</dbReference>
<dbReference type="EMBL" id="CP073910">
    <property type="protein sequence ID" value="QUT04186.1"/>
    <property type="molecule type" value="Genomic_DNA"/>
</dbReference>
<proteinExistence type="predicted"/>
<keyword evidence="1 3" id="KW-0597">Phosphoprotein</keyword>
<gene>
    <name evidence="5" type="ORF">KFK14_13690</name>
</gene>
<dbReference type="Proteomes" id="UP000681425">
    <property type="component" value="Chromosome"/>
</dbReference>
<dbReference type="PANTHER" id="PTHR44591">
    <property type="entry name" value="STRESS RESPONSE REGULATOR PROTEIN 1"/>
    <property type="match status" value="1"/>
</dbReference>
<feature type="domain" description="Response regulatory" evidence="4">
    <location>
        <begin position="5"/>
        <end position="118"/>
    </location>
</feature>
<reference evidence="5" key="1">
    <citation type="submission" date="2021-04" db="EMBL/GenBank/DDBJ databases">
        <title>Isolation of p-tert-butylphenol degrading bacteria Sphingobium phenoxybenzoativorans Tas13 from active sludge.</title>
        <authorList>
            <person name="Li Y."/>
        </authorList>
    </citation>
    <scope>NUCLEOTIDE SEQUENCE</scope>
    <source>
        <strain evidence="5">Tas13</strain>
    </source>
</reference>
<dbReference type="Gene3D" id="3.40.50.2300">
    <property type="match status" value="1"/>
</dbReference>
<evidence type="ECO:0000256" key="1">
    <source>
        <dbReference type="ARBA" id="ARBA00022553"/>
    </source>
</evidence>
<sequence>MNLIKVLAIDDSSVSRQVIALLLANDREIDLAASASSAQEAWEELQNHNIDVITLDLDLPDGDGLEMLELLTIKDTCGVVVVSGDDRQHKLAIQLGATACFEKLTLINEQTRFLSAIREAAGLGKGPRRQTMH</sequence>
<evidence type="ECO:0000259" key="4">
    <source>
        <dbReference type="PROSITE" id="PS50110"/>
    </source>
</evidence>
<evidence type="ECO:0000313" key="5">
    <source>
        <dbReference type="EMBL" id="QUT04186.1"/>
    </source>
</evidence>
<feature type="modified residue" description="4-aspartylphosphate" evidence="3">
    <location>
        <position position="56"/>
    </location>
</feature>
<keyword evidence="2" id="KW-0902">Two-component regulatory system</keyword>